<accession>A0ABX7SIC5</accession>
<protein>
    <submittedName>
        <fullName evidence="3">S41 family peptidase</fullName>
    </submittedName>
</protein>
<dbReference type="PANTHER" id="PTHR11261">
    <property type="entry name" value="INTERPHOTORECEPTOR RETINOID-BINDING PROTEIN"/>
    <property type="match status" value="1"/>
</dbReference>
<dbReference type="Pfam" id="PF03572">
    <property type="entry name" value="Peptidase_S41"/>
    <property type="match status" value="1"/>
</dbReference>
<dbReference type="InterPro" id="IPR029045">
    <property type="entry name" value="ClpP/crotonase-like_dom_sf"/>
</dbReference>
<dbReference type="CDD" id="cd07563">
    <property type="entry name" value="Peptidase_S41_IRBP"/>
    <property type="match status" value="1"/>
</dbReference>
<feature type="domain" description="Tail specific protease" evidence="2">
    <location>
        <begin position="99"/>
        <end position="313"/>
    </location>
</feature>
<dbReference type="InterPro" id="IPR005151">
    <property type="entry name" value="Tail-specific_protease"/>
</dbReference>
<keyword evidence="4" id="KW-1185">Reference proteome</keyword>
<dbReference type="RefSeq" id="WP_225910257.1">
    <property type="nucleotide sequence ID" value="NZ_CP062006.1"/>
</dbReference>
<dbReference type="SUPFAM" id="SSF52096">
    <property type="entry name" value="ClpP/crotonase"/>
    <property type="match status" value="1"/>
</dbReference>
<dbReference type="Gene3D" id="3.90.226.10">
    <property type="entry name" value="2-enoyl-CoA Hydratase, Chain A, domain 1"/>
    <property type="match status" value="1"/>
</dbReference>
<dbReference type="PANTHER" id="PTHR11261:SF3">
    <property type="entry name" value="RETINOL-BINDING PROTEIN 3"/>
    <property type="match status" value="1"/>
</dbReference>
<dbReference type="Gene3D" id="3.30.750.44">
    <property type="match status" value="1"/>
</dbReference>
<proteinExistence type="predicted"/>
<evidence type="ECO:0000259" key="2">
    <source>
        <dbReference type="SMART" id="SM00245"/>
    </source>
</evidence>
<feature type="signal peptide" evidence="1">
    <location>
        <begin position="1"/>
        <end position="22"/>
    </location>
</feature>
<organism evidence="3 4">
    <name type="scientific">Brevundimonas pondensis</name>
    <dbReference type="NCBI Taxonomy" id="2774189"/>
    <lineage>
        <taxon>Bacteria</taxon>
        <taxon>Pseudomonadati</taxon>
        <taxon>Pseudomonadota</taxon>
        <taxon>Alphaproteobacteria</taxon>
        <taxon>Caulobacterales</taxon>
        <taxon>Caulobacteraceae</taxon>
        <taxon>Brevundimonas</taxon>
    </lineage>
</organism>
<dbReference type="SMART" id="SM00245">
    <property type="entry name" value="TSPc"/>
    <property type="match status" value="1"/>
</dbReference>
<evidence type="ECO:0000313" key="3">
    <source>
        <dbReference type="EMBL" id="QTC86753.1"/>
    </source>
</evidence>
<gene>
    <name evidence="3" type="ORF">IFE19_11445</name>
</gene>
<dbReference type="EMBL" id="CP062006">
    <property type="protein sequence ID" value="QTC86753.1"/>
    <property type="molecule type" value="Genomic_DNA"/>
</dbReference>
<dbReference type="Proteomes" id="UP000663942">
    <property type="component" value="Chromosome"/>
</dbReference>
<sequence length="435" mass="47621">MFSRTFISMLAVAVLASGSVSAQAPDQRTLDQQAQREVVSGLETALKRNYVFPDRIPAISAELGRQVRSEPVDADQFADHLSRGMMKASRDLHFSVAFDPEEVAANRQAKVSGNATTQARRDVERAANFGFRDARRLEGDLAYIRFDFFADPQYAQDTATGAMRFAEGAKGIIFDLRYNNGGVLEMAQLLMSYLYPAGKEQEFFDYNYTEDGKRVERGQWNLAAVPGQRSGDVPVVILTGSTSFSAAEWMAFSLQRLGRATVIGEQTAGGAHPVTRVPVDDRFMLQVPIGQIRDPIKGEDFEGVGVTPDLAVPASGALLAAQKFLLQSRANAGDTDATWALVPVEFAISGWIPTAADLDEAAGAYEGRTLVRTPTGLAYHWRDRFVLALDPIGKDLFAVQGSDDYRFRLVRAGGVVTGLERVEKSGETSVYRRLD</sequence>
<name>A0ABX7SIC5_9CAUL</name>
<keyword evidence="1" id="KW-0732">Signal</keyword>
<evidence type="ECO:0000313" key="4">
    <source>
        <dbReference type="Proteomes" id="UP000663942"/>
    </source>
</evidence>
<evidence type="ECO:0000256" key="1">
    <source>
        <dbReference type="SAM" id="SignalP"/>
    </source>
</evidence>
<feature type="chain" id="PRO_5046327056" evidence="1">
    <location>
        <begin position="23"/>
        <end position="435"/>
    </location>
</feature>
<reference evidence="3 4" key="1">
    <citation type="submission" date="2020-09" db="EMBL/GenBank/DDBJ databases">
        <title>Brevundimonas sp. LVF1 isolated from an oligotrophic pond in Goettingen, Germany.</title>
        <authorList>
            <person name="Friedrich I."/>
            <person name="Klassen A."/>
            <person name="Neubauer H."/>
            <person name="Schneider D."/>
            <person name="Hertel R."/>
            <person name="Daniel R."/>
        </authorList>
    </citation>
    <scope>NUCLEOTIDE SEQUENCE [LARGE SCALE GENOMIC DNA]</scope>
    <source>
        <strain evidence="3 4">LVF1</strain>
    </source>
</reference>